<evidence type="ECO:0000313" key="3">
    <source>
        <dbReference type="Proteomes" id="UP000424527"/>
    </source>
</evidence>
<protein>
    <submittedName>
        <fullName evidence="2">Uncharacterized protein</fullName>
    </submittedName>
</protein>
<keyword evidence="1" id="KW-0175">Coiled coil</keyword>
<proteinExistence type="predicted"/>
<keyword evidence="3" id="KW-1185">Reference proteome</keyword>
<sequence length="197" mass="23627">MPQLNYDHIQTVEDLKNEVLSLQQRNNIRKQEIESLQQENTSLKRDQKTLIQKNEDVETQNNKMIQRLKDMEINHRDMRQQLHCMHRNIQQLKTQVATEHFTEERQAIEFQMGLHNTLDKIYAKFLAKKKEAEEVKKELNIVVKENCHVAAMLIKDLGDMVNKQKMQQHKQKTHWGVVENEGFRRPKKWFLDWIGSD</sequence>
<gene>
    <name evidence="2" type="ORF">D5F01_LYC09651</name>
</gene>
<dbReference type="EMBL" id="REGW02000009">
    <property type="protein sequence ID" value="KAE8292284.1"/>
    <property type="molecule type" value="Genomic_DNA"/>
</dbReference>
<accession>A0A6G0ILN0</accession>
<comment type="caution">
    <text evidence="2">The sequence shown here is derived from an EMBL/GenBank/DDBJ whole genome shotgun (WGS) entry which is preliminary data.</text>
</comment>
<organism evidence="2 3">
    <name type="scientific">Larimichthys crocea</name>
    <name type="common">Large yellow croaker</name>
    <name type="synonym">Pseudosciaena crocea</name>
    <dbReference type="NCBI Taxonomy" id="215358"/>
    <lineage>
        <taxon>Eukaryota</taxon>
        <taxon>Metazoa</taxon>
        <taxon>Chordata</taxon>
        <taxon>Craniata</taxon>
        <taxon>Vertebrata</taxon>
        <taxon>Euteleostomi</taxon>
        <taxon>Actinopterygii</taxon>
        <taxon>Neopterygii</taxon>
        <taxon>Teleostei</taxon>
        <taxon>Neoteleostei</taxon>
        <taxon>Acanthomorphata</taxon>
        <taxon>Eupercaria</taxon>
        <taxon>Sciaenidae</taxon>
        <taxon>Larimichthys</taxon>
    </lineage>
</organism>
<dbReference type="Proteomes" id="UP000424527">
    <property type="component" value="Unassembled WGS sequence"/>
</dbReference>
<name>A0A6G0ILN0_LARCR</name>
<evidence type="ECO:0000256" key="1">
    <source>
        <dbReference type="SAM" id="Coils"/>
    </source>
</evidence>
<dbReference type="AlphaFoldDB" id="A0A6G0ILN0"/>
<reference evidence="2 3" key="1">
    <citation type="submission" date="2019-07" db="EMBL/GenBank/DDBJ databases">
        <title>Chromosome genome assembly for large yellow croaker.</title>
        <authorList>
            <person name="Xiao S."/>
        </authorList>
    </citation>
    <scope>NUCLEOTIDE SEQUENCE [LARGE SCALE GENOMIC DNA]</scope>
    <source>
        <strain evidence="2">JMULYC20181020</strain>
        <tissue evidence="2">Muscle</tissue>
    </source>
</reference>
<evidence type="ECO:0000313" key="2">
    <source>
        <dbReference type="EMBL" id="KAE8292284.1"/>
    </source>
</evidence>
<feature type="coiled-coil region" evidence="1">
    <location>
        <begin position="12"/>
        <end position="95"/>
    </location>
</feature>